<feature type="chain" id="PRO_5015559385" evidence="2">
    <location>
        <begin position="21"/>
        <end position="113"/>
    </location>
</feature>
<accession>A0A2S8BE09</accession>
<evidence type="ECO:0000256" key="2">
    <source>
        <dbReference type="SAM" id="SignalP"/>
    </source>
</evidence>
<reference evidence="3 4" key="1">
    <citation type="journal article" date="2017" name="Int. J. Syst. Evol. Microbiol.">
        <title>Mycobacterium talmoniae sp. nov., a slowly growing mycobacterium isolated from human respiratory samples.</title>
        <authorList>
            <person name="Davidson R.M."/>
            <person name="DeGroote M.A."/>
            <person name="Marola J.L."/>
            <person name="Buss S."/>
            <person name="Jones V."/>
            <person name="McNeil M.R."/>
            <person name="Freifeld A.G."/>
            <person name="Elaine Epperson L."/>
            <person name="Hasan N.A."/>
            <person name="Jackson M."/>
            <person name="Iwen P.C."/>
            <person name="Salfinger M."/>
            <person name="Strong M."/>
        </authorList>
    </citation>
    <scope>NUCLEOTIDE SEQUENCE [LARGE SCALE GENOMIC DNA]</scope>
    <source>
        <strain evidence="3 4">ATCC BAA-2683</strain>
    </source>
</reference>
<sequence>MPRRRAAASVSIAPTPASTAAPTHSHGPQVASGRSRPGRNPAGGVTVTGTVTAVGTWTWWSSSSWANAGSLSIGARSTTQRSCPAGAAAPMNIQSCAIRLACANCGPNAGPAV</sequence>
<feature type="compositionally biased region" description="Low complexity" evidence="1">
    <location>
        <begin position="7"/>
        <end position="23"/>
    </location>
</feature>
<dbReference type="Proteomes" id="UP000238296">
    <property type="component" value="Unassembled WGS sequence"/>
</dbReference>
<organism evidence="3 4">
    <name type="scientific">Mycobacterium talmoniae</name>
    <dbReference type="NCBI Taxonomy" id="1858794"/>
    <lineage>
        <taxon>Bacteria</taxon>
        <taxon>Bacillati</taxon>
        <taxon>Actinomycetota</taxon>
        <taxon>Actinomycetes</taxon>
        <taxon>Mycobacteriales</taxon>
        <taxon>Mycobacteriaceae</taxon>
        <taxon>Mycobacterium</taxon>
    </lineage>
</organism>
<gene>
    <name evidence="3" type="ORF">C1Y40_04933</name>
</gene>
<dbReference type="AlphaFoldDB" id="A0A2S8BE09"/>
<keyword evidence="2" id="KW-0732">Signal</keyword>
<feature type="signal peptide" evidence="2">
    <location>
        <begin position="1"/>
        <end position="20"/>
    </location>
</feature>
<evidence type="ECO:0000313" key="4">
    <source>
        <dbReference type="Proteomes" id="UP000238296"/>
    </source>
</evidence>
<evidence type="ECO:0000256" key="1">
    <source>
        <dbReference type="SAM" id="MobiDB-lite"/>
    </source>
</evidence>
<name>A0A2S8BE09_9MYCO</name>
<comment type="caution">
    <text evidence="3">The sequence shown here is derived from an EMBL/GenBank/DDBJ whole genome shotgun (WGS) entry which is preliminary data.</text>
</comment>
<feature type="region of interest" description="Disordered" evidence="1">
    <location>
        <begin position="1"/>
        <end position="46"/>
    </location>
</feature>
<evidence type="ECO:0000313" key="3">
    <source>
        <dbReference type="EMBL" id="PQM44901.1"/>
    </source>
</evidence>
<protein>
    <submittedName>
        <fullName evidence="3">Uncharacterized protein</fullName>
    </submittedName>
</protein>
<dbReference type="EMBL" id="PPEA01000694">
    <property type="protein sequence ID" value="PQM44901.1"/>
    <property type="molecule type" value="Genomic_DNA"/>
</dbReference>
<proteinExistence type="predicted"/>